<dbReference type="InterPro" id="IPR000683">
    <property type="entry name" value="Gfo/Idh/MocA-like_OxRdtase_N"/>
</dbReference>
<keyword evidence="1" id="KW-0472">Membrane</keyword>
<dbReference type="Proteomes" id="UP000319143">
    <property type="component" value="Unassembled WGS sequence"/>
</dbReference>
<dbReference type="Pfam" id="PF01408">
    <property type="entry name" value="GFO_IDH_MocA"/>
    <property type="match status" value="1"/>
</dbReference>
<evidence type="ECO:0000256" key="1">
    <source>
        <dbReference type="SAM" id="Phobius"/>
    </source>
</evidence>
<dbReference type="Pfam" id="PF22725">
    <property type="entry name" value="GFO_IDH_MocA_C3"/>
    <property type="match status" value="1"/>
</dbReference>
<protein>
    <submittedName>
        <fullName evidence="4">1,5-anhydro-D-fructose reductase</fullName>
        <ecNumber evidence="4">1.1.1.292</ecNumber>
    </submittedName>
</protein>
<dbReference type="SUPFAM" id="SSF51735">
    <property type="entry name" value="NAD(P)-binding Rossmann-fold domains"/>
    <property type="match status" value="1"/>
</dbReference>
<keyword evidence="4" id="KW-0560">Oxidoreductase</keyword>
<feature type="domain" description="Gfo/Idh/MocA-like oxidoreductase N-terminal" evidence="2">
    <location>
        <begin position="47"/>
        <end position="162"/>
    </location>
</feature>
<feature type="domain" description="GFO/IDH/MocA-like oxidoreductase" evidence="3">
    <location>
        <begin position="181"/>
        <end position="319"/>
    </location>
</feature>
<dbReference type="EMBL" id="SJPV01000003">
    <property type="protein sequence ID" value="TWU39694.1"/>
    <property type="molecule type" value="Genomic_DNA"/>
</dbReference>
<dbReference type="InterPro" id="IPR055170">
    <property type="entry name" value="GFO_IDH_MocA-like_dom"/>
</dbReference>
<dbReference type="GO" id="GO:0000166">
    <property type="term" value="F:nucleotide binding"/>
    <property type="evidence" value="ECO:0007669"/>
    <property type="project" value="InterPro"/>
</dbReference>
<dbReference type="SUPFAM" id="SSF55347">
    <property type="entry name" value="Glyceraldehyde-3-phosphate dehydrogenase-like, C-terminal domain"/>
    <property type="match status" value="1"/>
</dbReference>
<evidence type="ECO:0000259" key="2">
    <source>
        <dbReference type="Pfam" id="PF01408"/>
    </source>
</evidence>
<keyword evidence="5" id="KW-1185">Reference proteome</keyword>
<evidence type="ECO:0000313" key="4">
    <source>
        <dbReference type="EMBL" id="TWU39694.1"/>
    </source>
</evidence>
<dbReference type="GO" id="GO:0033712">
    <property type="term" value="F:1,5-anhydro-D-fructose reductase (1,5-anhydro-D-mannitol-forming) activity"/>
    <property type="evidence" value="ECO:0007669"/>
    <property type="project" value="UniProtKB-EC"/>
</dbReference>
<dbReference type="InterPro" id="IPR006311">
    <property type="entry name" value="TAT_signal"/>
</dbReference>
<organism evidence="4 5">
    <name type="scientific">Novipirellula artificiosorum</name>
    <dbReference type="NCBI Taxonomy" id="2528016"/>
    <lineage>
        <taxon>Bacteria</taxon>
        <taxon>Pseudomonadati</taxon>
        <taxon>Planctomycetota</taxon>
        <taxon>Planctomycetia</taxon>
        <taxon>Pirellulales</taxon>
        <taxon>Pirellulaceae</taxon>
        <taxon>Novipirellula</taxon>
    </lineage>
</organism>
<dbReference type="InterPro" id="IPR036291">
    <property type="entry name" value="NAD(P)-bd_dom_sf"/>
</dbReference>
<dbReference type="AlphaFoldDB" id="A0A5C6DTZ5"/>
<reference evidence="4 5" key="1">
    <citation type="submission" date="2019-02" db="EMBL/GenBank/DDBJ databases">
        <title>Deep-cultivation of Planctomycetes and their phenomic and genomic characterization uncovers novel biology.</title>
        <authorList>
            <person name="Wiegand S."/>
            <person name="Jogler M."/>
            <person name="Boedeker C."/>
            <person name="Pinto D."/>
            <person name="Vollmers J."/>
            <person name="Rivas-Marin E."/>
            <person name="Kohn T."/>
            <person name="Peeters S.H."/>
            <person name="Heuer A."/>
            <person name="Rast P."/>
            <person name="Oberbeckmann S."/>
            <person name="Bunk B."/>
            <person name="Jeske O."/>
            <person name="Meyerdierks A."/>
            <person name="Storesund J.E."/>
            <person name="Kallscheuer N."/>
            <person name="Luecker S."/>
            <person name="Lage O.M."/>
            <person name="Pohl T."/>
            <person name="Merkel B.J."/>
            <person name="Hornburger P."/>
            <person name="Mueller R.-W."/>
            <person name="Bruemmer F."/>
            <person name="Labrenz M."/>
            <person name="Spormann A.M."/>
            <person name="Op Den Camp H."/>
            <person name="Overmann J."/>
            <person name="Amann R."/>
            <person name="Jetten M.S.M."/>
            <person name="Mascher T."/>
            <person name="Medema M.H."/>
            <person name="Devos D.P."/>
            <person name="Kaster A.-K."/>
            <person name="Ovreas L."/>
            <person name="Rohde M."/>
            <person name="Galperin M.Y."/>
            <person name="Jogler C."/>
        </authorList>
    </citation>
    <scope>NUCLEOTIDE SEQUENCE [LARGE SCALE GENOMIC DNA]</scope>
    <source>
        <strain evidence="4 5">Poly41</strain>
    </source>
</reference>
<dbReference type="PANTHER" id="PTHR43818">
    <property type="entry name" value="BCDNA.GH03377"/>
    <property type="match status" value="1"/>
</dbReference>
<keyword evidence="1" id="KW-0812">Transmembrane</keyword>
<name>A0A5C6DTZ5_9BACT</name>
<evidence type="ECO:0000313" key="5">
    <source>
        <dbReference type="Proteomes" id="UP000319143"/>
    </source>
</evidence>
<comment type="caution">
    <text evidence="4">The sequence shown here is derived from an EMBL/GenBank/DDBJ whole genome shotgun (WGS) entry which is preliminary data.</text>
</comment>
<dbReference type="Gene3D" id="3.30.360.10">
    <property type="entry name" value="Dihydrodipicolinate Reductase, domain 2"/>
    <property type="match status" value="1"/>
</dbReference>
<gene>
    <name evidence="4" type="primary">afr_4</name>
    <name evidence="4" type="ORF">Poly41_25500</name>
</gene>
<proteinExistence type="predicted"/>
<dbReference type="PANTHER" id="PTHR43818:SF5">
    <property type="entry name" value="OXIDOREDUCTASE FAMILY PROTEIN"/>
    <property type="match status" value="1"/>
</dbReference>
<dbReference type="PROSITE" id="PS51318">
    <property type="entry name" value="TAT"/>
    <property type="match status" value="1"/>
</dbReference>
<evidence type="ECO:0000259" key="3">
    <source>
        <dbReference type="Pfam" id="PF22725"/>
    </source>
</evidence>
<sequence length="413" mass="44489" precursor="true">MNPSHPQQRSQLKVLNRRVFGSGVAAASIGLIAAPALAQTSNAPKLRLGVIGCGGRGTWIAKLFAAHGGYEVVAAADYFEDRVNSFGDALKVSASRRHTGLSGYKKMLDDPHLDAVAIESPPYFHPQQAEDAVEAGKHVYLAKPIAVDVPGCKSVEQSGKKATAKGLCFLVDFQTRANTYFQEAIKQVHEGAVGKFAFGESTYHAGIPWKGQIVAAASGTPEDQLRAWGLNRILSGDIITEQNIHTLDVASWIMNAAPESAFGTGGQKVRDFGSCWDTFSVIFNYADNIGITFSSRQFDGHGSEPEGIRNRMFGSEGVLETAYGGQVQIRGEHAYEGGSSPGIFKEGAVTNIATFYDQIQNKDCSNSTVPESVRSNLTTILGRTAAYQGRVVTWKEIMQNAEPWLINLTGLKT</sequence>
<feature type="transmembrane region" description="Helical" evidence="1">
    <location>
        <begin position="20"/>
        <end position="38"/>
    </location>
</feature>
<dbReference type="InterPro" id="IPR050463">
    <property type="entry name" value="Gfo/Idh/MocA_oxidrdct_glycsds"/>
</dbReference>
<dbReference type="RefSeq" id="WP_197231243.1">
    <property type="nucleotide sequence ID" value="NZ_SJPV01000003.1"/>
</dbReference>
<dbReference type="Gene3D" id="3.40.50.720">
    <property type="entry name" value="NAD(P)-binding Rossmann-like Domain"/>
    <property type="match status" value="1"/>
</dbReference>
<dbReference type="EC" id="1.1.1.292" evidence="4"/>
<accession>A0A5C6DTZ5</accession>
<keyword evidence="1" id="KW-1133">Transmembrane helix</keyword>